<evidence type="ECO:0000256" key="1">
    <source>
        <dbReference type="ARBA" id="ARBA00022679"/>
    </source>
</evidence>
<organism evidence="3 4">
    <name type="scientific">Postia placenta MAD-698-R-SB12</name>
    <dbReference type="NCBI Taxonomy" id="670580"/>
    <lineage>
        <taxon>Eukaryota</taxon>
        <taxon>Fungi</taxon>
        <taxon>Dikarya</taxon>
        <taxon>Basidiomycota</taxon>
        <taxon>Agaricomycotina</taxon>
        <taxon>Agaricomycetes</taxon>
        <taxon>Polyporales</taxon>
        <taxon>Adustoporiaceae</taxon>
        <taxon>Rhodonia</taxon>
    </lineage>
</organism>
<dbReference type="Gene3D" id="3.40.630.30">
    <property type="match status" value="1"/>
</dbReference>
<sequence length="206" mass="23475">MSVVKPFEATDMFKFNHINLDLWTETYGINIHLSYLACWHDLCSVEESPNGCLMSYSMHMLIVPVYAHILGSIVTRYTFFIQPLTPPELQITVLGKAEGTGVEWHGHVTVLSVAPEYCRLCLARKMTAQLERVSDETYHSFLVDLYVRCTNAIAIGIVYRRVREYYGSLGLGRNSKDEEDAFNMRKPLSRDSLRRSVRSNGPADDC</sequence>
<keyword evidence="2" id="KW-0012">Acyltransferase</keyword>
<name>A0A1X6MMC5_9APHY</name>
<evidence type="ECO:0000256" key="2">
    <source>
        <dbReference type="ARBA" id="ARBA00023315"/>
    </source>
</evidence>
<protein>
    <recommendedName>
        <fullName evidence="5">N-acetyltransferase domain-containing protein</fullName>
    </recommendedName>
</protein>
<dbReference type="AlphaFoldDB" id="A0A1X6MMC5"/>
<keyword evidence="1" id="KW-0808">Transferase</keyword>
<dbReference type="GeneID" id="36322880"/>
<dbReference type="InterPro" id="IPR051646">
    <property type="entry name" value="NatB_acetyltransferase_subunit"/>
</dbReference>
<proteinExistence type="predicted"/>
<dbReference type="STRING" id="670580.A0A1X6MMC5"/>
<dbReference type="GO" id="GO:0031416">
    <property type="term" value="C:NatB complex"/>
    <property type="evidence" value="ECO:0007669"/>
    <property type="project" value="TreeGrafter"/>
</dbReference>
<dbReference type="PANTHER" id="PTHR45910:SF1">
    <property type="entry name" value="N-ALPHA-ACETYLTRANSFERASE 20"/>
    <property type="match status" value="1"/>
</dbReference>
<accession>A0A1X6MMC5</accession>
<feature type="non-terminal residue" evidence="3">
    <location>
        <position position="206"/>
    </location>
</feature>
<evidence type="ECO:0000313" key="3">
    <source>
        <dbReference type="EMBL" id="OSX57564.1"/>
    </source>
</evidence>
<dbReference type="RefSeq" id="XP_024334358.1">
    <property type="nucleotide sequence ID" value="XM_024477930.1"/>
</dbReference>
<dbReference type="SUPFAM" id="SSF55729">
    <property type="entry name" value="Acyl-CoA N-acyltransferases (Nat)"/>
    <property type="match status" value="1"/>
</dbReference>
<evidence type="ECO:0008006" key="5">
    <source>
        <dbReference type="Google" id="ProtNLM"/>
    </source>
</evidence>
<dbReference type="InterPro" id="IPR016181">
    <property type="entry name" value="Acyl_CoA_acyltransferase"/>
</dbReference>
<keyword evidence="4" id="KW-1185">Reference proteome</keyword>
<gene>
    <name evidence="3" type="ORF">POSPLADRAFT_1041548</name>
</gene>
<dbReference type="Proteomes" id="UP000194127">
    <property type="component" value="Unassembled WGS sequence"/>
</dbReference>
<dbReference type="OrthoDB" id="10264728at2759"/>
<feature type="non-terminal residue" evidence="3">
    <location>
        <position position="1"/>
    </location>
</feature>
<evidence type="ECO:0000313" key="4">
    <source>
        <dbReference type="Proteomes" id="UP000194127"/>
    </source>
</evidence>
<dbReference type="PANTHER" id="PTHR45910">
    <property type="entry name" value="N-ALPHA-ACETYLTRANSFERASE 20"/>
    <property type="match status" value="1"/>
</dbReference>
<reference evidence="3 4" key="1">
    <citation type="submission" date="2017-04" db="EMBL/GenBank/DDBJ databases">
        <title>Genome Sequence of the Model Brown-Rot Fungus Postia placenta SB12.</title>
        <authorList>
            <consortium name="DOE Joint Genome Institute"/>
            <person name="Gaskell J."/>
            <person name="Kersten P."/>
            <person name="Larrondo L.F."/>
            <person name="Canessa P."/>
            <person name="Martinez D."/>
            <person name="Hibbett D."/>
            <person name="Schmoll M."/>
            <person name="Kubicek C.P."/>
            <person name="Martinez A.T."/>
            <person name="Yadav J."/>
            <person name="Master E."/>
            <person name="Magnuson J.K."/>
            <person name="James T."/>
            <person name="Yaver D."/>
            <person name="Berka R."/>
            <person name="Labutti K."/>
            <person name="Lipzen A."/>
            <person name="Aerts A."/>
            <person name="Barry K."/>
            <person name="Henrissat B."/>
            <person name="Blanchette R."/>
            <person name="Grigoriev I."/>
            <person name="Cullen D."/>
        </authorList>
    </citation>
    <scope>NUCLEOTIDE SEQUENCE [LARGE SCALE GENOMIC DNA]</scope>
    <source>
        <strain evidence="3 4">MAD-698-R-SB12</strain>
    </source>
</reference>
<dbReference type="EMBL" id="KZ110607">
    <property type="protein sequence ID" value="OSX57564.1"/>
    <property type="molecule type" value="Genomic_DNA"/>
</dbReference>
<dbReference type="GO" id="GO:0004596">
    <property type="term" value="F:protein-N-terminal amino-acid acetyltransferase activity"/>
    <property type="evidence" value="ECO:0007669"/>
    <property type="project" value="TreeGrafter"/>
</dbReference>